<name>A0A2T0ACT0_RHOTO</name>
<sequence>MKFSPISTSPRRFSATVTSAAFRYGISRADITRDDHEAASSPAQRHATSSSASLRLSYRHSAPSSTRASLFYALPRRLTRLAPTHPDPLGVVHLDLARPRKARRLSPPTCKLALQAGH</sequence>
<protein>
    <submittedName>
        <fullName evidence="2">Uncharacterized protein</fullName>
    </submittedName>
</protein>
<comment type="caution">
    <text evidence="2">The sequence shown here is derived from an EMBL/GenBank/DDBJ whole genome shotgun (WGS) entry which is preliminary data.</text>
</comment>
<reference evidence="2 3" key="1">
    <citation type="journal article" date="2018" name="Elife">
        <title>Functional genomics of lipid metabolism in the oleaginous yeast Rhodosporidium toruloides.</title>
        <authorList>
            <person name="Coradetti S.T."/>
            <person name="Pinel D."/>
            <person name="Geiselman G."/>
            <person name="Ito M."/>
            <person name="Mondo S."/>
            <person name="Reilly M.C."/>
            <person name="Cheng Y.F."/>
            <person name="Bauer S."/>
            <person name="Grigoriev I."/>
            <person name="Gladden J.M."/>
            <person name="Simmons B.A."/>
            <person name="Brem R."/>
            <person name="Arkin A.P."/>
            <person name="Skerker J.M."/>
        </authorList>
    </citation>
    <scope>NUCLEOTIDE SEQUENCE [LARGE SCALE GENOMIC DNA]</scope>
    <source>
        <strain evidence="2 3">NBRC 0880</strain>
    </source>
</reference>
<evidence type="ECO:0000313" key="3">
    <source>
        <dbReference type="Proteomes" id="UP000239560"/>
    </source>
</evidence>
<feature type="region of interest" description="Disordered" evidence="1">
    <location>
        <begin position="33"/>
        <end position="66"/>
    </location>
</feature>
<feature type="compositionally biased region" description="Polar residues" evidence="1">
    <location>
        <begin position="41"/>
        <end position="54"/>
    </location>
</feature>
<evidence type="ECO:0000313" key="2">
    <source>
        <dbReference type="EMBL" id="PRQ75809.1"/>
    </source>
</evidence>
<dbReference type="Proteomes" id="UP000239560">
    <property type="component" value="Unassembled WGS sequence"/>
</dbReference>
<evidence type="ECO:0000256" key="1">
    <source>
        <dbReference type="SAM" id="MobiDB-lite"/>
    </source>
</evidence>
<accession>A0A2T0ACT0</accession>
<dbReference type="AlphaFoldDB" id="A0A2T0ACT0"/>
<proteinExistence type="predicted"/>
<dbReference type="EMBL" id="LCTV02000003">
    <property type="protein sequence ID" value="PRQ75809.1"/>
    <property type="molecule type" value="Genomic_DNA"/>
</dbReference>
<organism evidence="2 3">
    <name type="scientific">Rhodotorula toruloides</name>
    <name type="common">Yeast</name>
    <name type="synonym">Rhodosporidium toruloides</name>
    <dbReference type="NCBI Taxonomy" id="5286"/>
    <lineage>
        <taxon>Eukaryota</taxon>
        <taxon>Fungi</taxon>
        <taxon>Dikarya</taxon>
        <taxon>Basidiomycota</taxon>
        <taxon>Pucciniomycotina</taxon>
        <taxon>Microbotryomycetes</taxon>
        <taxon>Sporidiobolales</taxon>
        <taxon>Sporidiobolaceae</taxon>
        <taxon>Rhodotorula</taxon>
    </lineage>
</organism>
<gene>
    <name evidence="2" type="ORF">AAT19DRAFT_12831</name>
</gene>